<reference evidence="1" key="1">
    <citation type="submission" date="2016-08" db="EMBL/GenBank/DDBJ databases">
        <authorList>
            <person name="Seilhamer J.J."/>
        </authorList>
    </citation>
    <scope>NUCLEOTIDE SEQUENCE</scope>
    <source>
        <strain evidence="1">86-1</strain>
    </source>
</reference>
<organism evidence="1">
    <name type="scientific">uncultured Desulfovibrio sp</name>
    <dbReference type="NCBI Taxonomy" id="167968"/>
    <lineage>
        <taxon>Bacteria</taxon>
        <taxon>Pseudomonadati</taxon>
        <taxon>Thermodesulfobacteriota</taxon>
        <taxon>Desulfovibrionia</taxon>
        <taxon>Desulfovibrionales</taxon>
        <taxon>Desulfovibrionaceae</taxon>
        <taxon>Desulfovibrio</taxon>
        <taxon>environmental samples</taxon>
    </lineage>
</organism>
<proteinExistence type="predicted"/>
<evidence type="ECO:0000313" key="1">
    <source>
        <dbReference type="EMBL" id="SCM69887.1"/>
    </source>
</evidence>
<gene>
    <name evidence="1" type="ORF">KL86DES1_10010</name>
</gene>
<sequence>MQLLLHIPDPIAERFKQTVPARQRSAYVADLLEKALPVENDPLYLIALEVEQDAVLNAEMQEWRDALMTDGIRGEEVGGAHAAR</sequence>
<dbReference type="EMBL" id="FMJC01000001">
    <property type="protein sequence ID" value="SCM69887.1"/>
    <property type="molecule type" value="Genomic_DNA"/>
</dbReference>
<name>A0A212KX88_9BACT</name>
<dbReference type="AlphaFoldDB" id="A0A212KX88"/>
<accession>A0A212KX88</accession>
<dbReference type="RefSeq" id="WP_179981446.1">
    <property type="nucleotide sequence ID" value="NZ_LT608333.1"/>
</dbReference>
<protein>
    <submittedName>
        <fullName evidence="1">Uncharacterized protein</fullName>
    </submittedName>
</protein>